<dbReference type="GO" id="GO:0003924">
    <property type="term" value="F:GTPase activity"/>
    <property type="evidence" value="ECO:0007669"/>
    <property type="project" value="UniProtKB-UniRule"/>
</dbReference>
<dbReference type="GO" id="GO:0006614">
    <property type="term" value="P:SRP-dependent cotranslational protein targeting to membrane"/>
    <property type="evidence" value="ECO:0007669"/>
    <property type="project" value="UniProtKB-UniRule"/>
</dbReference>
<evidence type="ECO:0000256" key="10">
    <source>
        <dbReference type="ARBA" id="ARBA00023136"/>
    </source>
</evidence>
<evidence type="ECO:0000256" key="3">
    <source>
        <dbReference type="ARBA" id="ARBA00014919"/>
    </source>
</evidence>
<keyword evidence="9" id="KW-0342">GTP-binding</keyword>
<feature type="coiled-coil region" evidence="14">
    <location>
        <begin position="93"/>
        <end position="120"/>
    </location>
</feature>
<keyword evidence="6" id="KW-0547">Nucleotide-binding</keyword>
<evidence type="ECO:0000256" key="13">
    <source>
        <dbReference type="NCBIfam" id="TIGR03499"/>
    </source>
</evidence>
<dbReference type="STRING" id="520767.ATZ99_20040"/>
<keyword evidence="14" id="KW-0175">Coiled coil</keyword>
<dbReference type="InterPro" id="IPR003593">
    <property type="entry name" value="AAA+_ATPase"/>
</dbReference>
<dbReference type="PANTHER" id="PTHR43134:SF3">
    <property type="entry name" value="FLAGELLAR BIOSYNTHESIS PROTEIN FLHF"/>
    <property type="match status" value="1"/>
</dbReference>
<dbReference type="NCBIfam" id="TIGR03499">
    <property type="entry name" value="FlhF"/>
    <property type="match status" value="1"/>
</dbReference>
<dbReference type="CDD" id="cd17873">
    <property type="entry name" value="FlhF"/>
    <property type="match status" value="1"/>
</dbReference>
<evidence type="ECO:0000256" key="11">
    <source>
        <dbReference type="ARBA" id="ARBA00023225"/>
    </source>
</evidence>
<accession>A0A161Q9V8</accession>
<dbReference type="PANTHER" id="PTHR43134">
    <property type="entry name" value="SIGNAL RECOGNITION PARTICLE RECEPTOR SUBUNIT ALPHA"/>
    <property type="match status" value="1"/>
</dbReference>
<keyword evidence="17" id="KW-0969">Cilium</keyword>
<dbReference type="FunFam" id="3.40.50.300:FF:000695">
    <property type="entry name" value="Flagellar biosynthesis regulator FlhF"/>
    <property type="match status" value="1"/>
</dbReference>
<dbReference type="SMART" id="SM00382">
    <property type="entry name" value="AAA"/>
    <property type="match status" value="1"/>
</dbReference>
<comment type="function">
    <text evidence="12">Necessary for flagellar biosynthesis. May be involved in translocation of the flagellum.</text>
</comment>
<evidence type="ECO:0000313" key="17">
    <source>
        <dbReference type="EMBL" id="KYO64568.1"/>
    </source>
</evidence>
<dbReference type="EMBL" id="LOHZ01000042">
    <property type="protein sequence ID" value="KYO64568.1"/>
    <property type="molecule type" value="Genomic_DNA"/>
</dbReference>
<feature type="domain" description="AAA+ ATPase" evidence="15">
    <location>
        <begin position="194"/>
        <end position="323"/>
    </location>
</feature>
<dbReference type="SMART" id="SM00962">
    <property type="entry name" value="SRP54"/>
    <property type="match status" value="1"/>
</dbReference>
<dbReference type="InterPro" id="IPR000897">
    <property type="entry name" value="SRP54_GTPase_dom"/>
</dbReference>
<reference evidence="17 18" key="1">
    <citation type="submission" date="2015-12" db="EMBL/GenBank/DDBJ databases">
        <title>Draft genome of Thermovenabulum gondwanense isolated from a red thermophilic microbial mat colonisisng an outflow channel of a bore well.</title>
        <authorList>
            <person name="Patel B.K."/>
        </authorList>
    </citation>
    <scope>NUCLEOTIDE SEQUENCE [LARGE SCALE GENOMIC DNA]</scope>
    <source>
        <strain evidence="17 18">R270</strain>
    </source>
</reference>
<evidence type="ECO:0000256" key="8">
    <source>
        <dbReference type="ARBA" id="ARBA00022927"/>
    </source>
</evidence>
<protein>
    <recommendedName>
        <fullName evidence="3 13">Flagellar biosynthesis protein FlhF</fullName>
    </recommendedName>
</protein>
<organism evidence="17 18">
    <name type="scientific">Thermovenabulum gondwanense</name>
    <dbReference type="NCBI Taxonomy" id="520767"/>
    <lineage>
        <taxon>Bacteria</taxon>
        <taxon>Bacillati</taxon>
        <taxon>Bacillota</taxon>
        <taxon>Clostridia</taxon>
        <taxon>Thermosediminibacterales</taxon>
        <taxon>Thermosediminibacteraceae</taxon>
        <taxon>Thermovenabulum</taxon>
    </lineage>
</organism>
<dbReference type="PATRIC" id="fig|520767.4.peg.2125"/>
<evidence type="ECO:0000256" key="12">
    <source>
        <dbReference type="ARBA" id="ARBA00025337"/>
    </source>
</evidence>
<comment type="caution">
    <text evidence="17">The sequence shown here is derived from an EMBL/GenBank/DDBJ whole genome shotgun (WGS) entry which is preliminary data.</text>
</comment>
<feature type="domain" description="SRP54-type proteins GTP-binding" evidence="16">
    <location>
        <begin position="195"/>
        <end position="386"/>
    </location>
</feature>
<dbReference type="Proteomes" id="UP000075737">
    <property type="component" value="Unassembled WGS sequence"/>
</dbReference>
<dbReference type="InterPro" id="IPR027417">
    <property type="entry name" value="P-loop_NTPase"/>
</dbReference>
<dbReference type="RefSeq" id="WP_068749096.1">
    <property type="nucleotide sequence ID" value="NZ_LOHZ01000042.1"/>
</dbReference>
<evidence type="ECO:0000313" key="18">
    <source>
        <dbReference type="Proteomes" id="UP000075737"/>
    </source>
</evidence>
<evidence type="ECO:0000259" key="15">
    <source>
        <dbReference type="SMART" id="SM00382"/>
    </source>
</evidence>
<dbReference type="Gene3D" id="1.20.120.1380">
    <property type="entry name" value="Flagellar FlhF biosynthesis protein, N domain"/>
    <property type="match status" value="1"/>
</dbReference>
<dbReference type="GO" id="GO:0005525">
    <property type="term" value="F:GTP binding"/>
    <property type="evidence" value="ECO:0007669"/>
    <property type="project" value="UniProtKB-UniRule"/>
</dbReference>
<keyword evidence="17" id="KW-0282">Flagellum</keyword>
<comment type="subcellular location">
    <subcellularLocation>
        <location evidence="1">Cell membrane</location>
        <topology evidence="1">Peripheral membrane protein</topology>
        <orientation evidence="1">Cytoplasmic side</orientation>
    </subcellularLocation>
</comment>
<dbReference type="Gene3D" id="3.40.50.300">
    <property type="entry name" value="P-loop containing nucleotide triphosphate hydrolases"/>
    <property type="match status" value="1"/>
</dbReference>
<dbReference type="GO" id="GO:0015031">
    <property type="term" value="P:protein transport"/>
    <property type="evidence" value="ECO:0007669"/>
    <property type="project" value="UniProtKB-KW"/>
</dbReference>
<evidence type="ECO:0000256" key="2">
    <source>
        <dbReference type="ARBA" id="ARBA00008531"/>
    </source>
</evidence>
<dbReference type="Pfam" id="PF00448">
    <property type="entry name" value="SRP54"/>
    <property type="match status" value="1"/>
</dbReference>
<dbReference type="GO" id="GO:0005047">
    <property type="term" value="F:signal recognition particle binding"/>
    <property type="evidence" value="ECO:0007669"/>
    <property type="project" value="TreeGrafter"/>
</dbReference>
<dbReference type="GO" id="GO:0005886">
    <property type="term" value="C:plasma membrane"/>
    <property type="evidence" value="ECO:0007669"/>
    <property type="project" value="UniProtKB-SubCell"/>
</dbReference>
<keyword evidence="11" id="KW-1006">Bacterial flagellum protein export</keyword>
<dbReference type="GO" id="GO:0044781">
    <property type="term" value="P:bacterial-type flagellum organization"/>
    <property type="evidence" value="ECO:0007669"/>
    <property type="project" value="UniProtKB-UniRule"/>
</dbReference>
<gene>
    <name evidence="17" type="primary">flhF</name>
    <name evidence="17" type="ORF">ATZ99_20040</name>
</gene>
<keyword evidence="4" id="KW-0813">Transport</keyword>
<dbReference type="InterPro" id="IPR047040">
    <property type="entry name" value="FlhF__GTPase_dom"/>
</dbReference>
<name>A0A161Q9V8_9FIRM</name>
<evidence type="ECO:0000256" key="9">
    <source>
        <dbReference type="ARBA" id="ARBA00023134"/>
    </source>
</evidence>
<evidence type="ECO:0000256" key="6">
    <source>
        <dbReference type="ARBA" id="ARBA00022741"/>
    </source>
</evidence>
<evidence type="ECO:0000256" key="4">
    <source>
        <dbReference type="ARBA" id="ARBA00022448"/>
    </source>
</evidence>
<sequence>MKIKTYIADNVQEALYKVKSEMGRDAIILQTRKIKTGGIFGLFGKTKVEVIAACELEPKKSIESSINLTLPRINMKASESMFNYAENINPTKSSIEENQIEGIKNELQEVKRLIKEIYDNKDSSSKTGLKKAKSFQTLIERLTSMEVKDEVIKVIIDNIKKDSSGNNSKILMENAKNEIIKMINQPEPIKIKETPAKIALIGPTGVGKTTTIAKLAAHYSLNEGKKVALITSDTYRVGAVSQLKTYGELLEIPVEILYEPKEASNILKKLNGYEIIFYDTLGTSPKNKIFLKKIKNIIEAIEPTELHMVISATTKTSEVENILENYKDLNYNKLLFTKIDETNIYGLILNAVYYSKCCLSYITTGQNVPDDIEVASPVKIANLLLGESDNA</sequence>
<evidence type="ECO:0000256" key="7">
    <source>
        <dbReference type="ARBA" id="ARBA00022795"/>
    </source>
</evidence>
<evidence type="ECO:0000259" key="16">
    <source>
        <dbReference type="SMART" id="SM00962"/>
    </source>
</evidence>
<keyword evidence="18" id="KW-1185">Reference proteome</keyword>
<comment type="similarity">
    <text evidence="2">Belongs to the GTP-binding SRP family.</text>
</comment>
<keyword evidence="17" id="KW-0966">Cell projection</keyword>
<dbReference type="SUPFAM" id="SSF52540">
    <property type="entry name" value="P-loop containing nucleoside triphosphate hydrolases"/>
    <property type="match status" value="1"/>
</dbReference>
<evidence type="ECO:0000256" key="1">
    <source>
        <dbReference type="ARBA" id="ARBA00004413"/>
    </source>
</evidence>
<dbReference type="AlphaFoldDB" id="A0A161Q9V8"/>
<keyword evidence="8" id="KW-0653">Protein transport</keyword>
<keyword evidence="7" id="KW-1005">Bacterial flagellum biogenesis</keyword>
<keyword evidence="5" id="KW-1003">Cell membrane</keyword>
<proteinExistence type="inferred from homology"/>
<keyword evidence="10" id="KW-0472">Membrane</keyword>
<dbReference type="InterPro" id="IPR020006">
    <property type="entry name" value="FlhF"/>
</dbReference>
<evidence type="ECO:0000256" key="14">
    <source>
        <dbReference type="SAM" id="Coils"/>
    </source>
</evidence>
<evidence type="ECO:0000256" key="5">
    <source>
        <dbReference type="ARBA" id="ARBA00022475"/>
    </source>
</evidence>